<evidence type="ECO:0000313" key="2">
    <source>
        <dbReference type="EMBL" id="HIR89239.1"/>
    </source>
</evidence>
<evidence type="ECO:0000313" key="3">
    <source>
        <dbReference type="Proteomes" id="UP000824201"/>
    </source>
</evidence>
<name>A0A9D1EFA9_9FIRM</name>
<dbReference type="PANTHER" id="PTHR33434:SF2">
    <property type="entry name" value="FATTY ACID-BINDING PROTEIN TM_1468"/>
    <property type="match status" value="1"/>
</dbReference>
<dbReference type="NCBIfam" id="TIGR00762">
    <property type="entry name" value="DegV"/>
    <property type="match status" value="1"/>
</dbReference>
<dbReference type="Gene3D" id="3.40.50.10170">
    <property type="match status" value="1"/>
</dbReference>
<protein>
    <submittedName>
        <fullName evidence="2">DegV family protein</fullName>
    </submittedName>
</protein>
<gene>
    <name evidence="2" type="ORF">IAC96_09835</name>
</gene>
<dbReference type="Proteomes" id="UP000824201">
    <property type="component" value="Unassembled WGS sequence"/>
</dbReference>
<comment type="caution">
    <text evidence="2">The sequence shown here is derived from an EMBL/GenBank/DDBJ whole genome shotgun (WGS) entry which is preliminary data.</text>
</comment>
<dbReference type="Gene3D" id="3.30.1180.10">
    <property type="match status" value="1"/>
</dbReference>
<dbReference type="Pfam" id="PF02645">
    <property type="entry name" value="DegV"/>
    <property type="match status" value="1"/>
</dbReference>
<dbReference type="PANTHER" id="PTHR33434">
    <property type="entry name" value="DEGV DOMAIN-CONTAINING PROTEIN DR_1986-RELATED"/>
    <property type="match status" value="1"/>
</dbReference>
<dbReference type="InterPro" id="IPR003797">
    <property type="entry name" value="DegV"/>
</dbReference>
<reference evidence="2" key="1">
    <citation type="submission" date="2020-10" db="EMBL/GenBank/DDBJ databases">
        <authorList>
            <person name="Gilroy R."/>
        </authorList>
    </citation>
    <scope>NUCLEOTIDE SEQUENCE</scope>
    <source>
        <strain evidence="2">ChiW13-3771</strain>
    </source>
</reference>
<organism evidence="2 3">
    <name type="scientific">Candidatus Fimimorpha faecalis</name>
    <dbReference type="NCBI Taxonomy" id="2840824"/>
    <lineage>
        <taxon>Bacteria</taxon>
        <taxon>Bacillati</taxon>
        <taxon>Bacillota</taxon>
        <taxon>Clostridia</taxon>
        <taxon>Eubacteriales</taxon>
        <taxon>Candidatus Fimimorpha</taxon>
    </lineage>
</organism>
<dbReference type="SUPFAM" id="SSF82549">
    <property type="entry name" value="DAK1/DegV-like"/>
    <property type="match status" value="1"/>
</dbReference>
<evidence type="ECO:0000256" key="1">
    <source>
        <dbReference type="ARBA" id="ARBA00023121"/>
    </source>
</evidence>
<dbReference type="PROSITE" id="PS51482">
    <property type="entry name" value="DEGV"/>
    <property type="match status" value="1"/>
</dbReference>
<sequence length="298" mass="32980">MGKVAVITDSNCGFTKEKAESLGFFFLPMPFHINDKTYLDGINLTQEQFYKLQGEGADIMTSQPSPESIMGMWDNLLKEYDEIVHIPMSSGLSGSCQTAIMLSDDKPYRNRVFVVNNKRISSTLAQSAIDAVELAKRGWSAAQIKKILEQTCHDSTIYITLDTLKYLKKGGRITPAAAALGTILRLKPVLQIQGDKLDAYAKARTIKQAKMMMLEAVKKDIVDRLGGDLSGNSYWFSVIHTQNLAGAEEFKKEVEEQFPGQDILVDHLSLSVACHIGPGALAITCTKKLDYNQEPPQL</sequence>
<dbReference type="AlphaFoldDB" id="A0A9D1EFA9"/>
<dbReference type="EMBL" id="DVHN01000126">
    <property type="protein sequence ID" value="HIR89239.1"/>
    <property type="molecule type" value="Genomic_DNA"/>
</dbReference>
<keyword evidence="1" id="KW-0446">Lipid-binding</keyword>
<accession>A0A9D1EFA9</accession>
<proteinExistence type="predicted"/>
<reference evidence="2" key="2">
    <citation type="journal article" date="2021" name="PeerJ">
        <title>Extensive microbial diversity within the chicken gut microbiome revealed by metagenomics and culture.</title>
        <authorList>
            <person name="Gilroy R."/>
            <person name="Ravi A."/>
            <person name="Getino M."/>
            <person name="Pursley I."/>
            <person name="Horton D.L."/>
            <person name="Alikhan N.F."/>
            <person name="Baker D."/>
            <person name="Gharbi K."/>
            <person name="Hall N."/>
            <person name="Watson M."/>
            <person name="Adriaenssens E.M."/>
            <person name="Foster-Nyarko E."/>
            <person name="Jarju S."/>
            <person name="Secka A."/>
            <person name="Antonio M."/>
            <person name="Oren A."/>
            <person name="Chaudhuri R.R."/>
            <person name="La Ragione R."/>
            <person name="Hildebrand F."/>
            <person name="Pallen M.J."/>
        </authorList>
    </citation>
    <scope>NUCLEOTIDE SEQUENCE</scope>
    <source>
        <strain evidence="2">ChiW13-3771</strain>
    </source>
</reference>
<dbReference type="GO" id="GO:0008289">
    <property type="term" value="F:lipid binding"/>
    <property type="evidence" value="ECO:0007669"/>
    <property type="project" value="UniProtKB-KW"/>
</dbReference>
<dbReference type="InterPro" id="IPR043168">
    <property type="entry name" value="DegV_C"/>
</dbReference>
<dbReference type="InterPro" id="IPR050270">
    <property type="entry name" value="DegV_domain_contain"/>
</dbReference>